<evidence type="ECO:0000256" key="22">
    <source>
        <dbReference type="ARBA" id="ARBA00023289"/>
    </source>
</evidence>
<comment type="cofactor">
    <cofactor evidence="1">
        <name>Mg(2+)</name>
        <dbReference type="ChEBI" id="CHEBI:18420"/>
    </cofactor>
</comment>
<dbReference type="GO" id="GO:0003925">
    <property type="term" value="F:G protein activity"/>
    <property type="evidence" value="ECO:0007669"/>
    <property type="project" value="UniProtKB-EC"/>
</dbReference>
<keyword evidence="14" id="KW-0967">Endosome</keyword>
<feature type="compositionally biased region" description="Basic and acidic residues" evidence="26">
    <location>
        <begin position="255"/>
        <end position="273"/>
    </location>
</feature>
<keyword evidence="10" id="KW-1003">Cell membrane</keyword>
<evidence type="ECO:0000256" key="9">
    <source>
        <dbReference type="ARBA" id="ARBA00022448"/>
    </source>
</evidence>
<evidence type="ECO:0000256" key="12">
    <source>
        <dbReference type="ARBA" id="ARBA00022723"/>
    </source>
</evidence>
<dbReference type="GO" id="GO:0046872">
    <property type="term" value="F:metal ion binding"/>
    <property type="evidence" value="ECO:0007669"/>
    <property type="project" value="UniProtKB-KW"/>
</dbReference>
<proteinExistence type="inferred from homology"/>
<keyword evidence="18" id="KW-0342">GTP-binding</keyword>
<comment type="catalytic activity">
    <reaction evidence="24">
        <text>GTP + H2O = GDP + phosphate + H(+)</text>
        <dbReference type="Rhea" id="RHEA:19669"/>
        <dbReference type="ChEBI" id="CHEBI:15377"/>
        <dbReference type="ChEBI" id="CHEBI:15378"/>
        <dbReference type="ChEBI" id="CHEBI:37565"/>
        <dbReference type="ChEBI" id="CHEBI:43474"/>
        <dbReference type="ChEBI" id="CHEBI:58189"/>
        <dbReference type="EC" id="3.6.5.2"/>
    </reaction>
    <physiologicalReaction direction="left-to-right" evidence="24">
        <dbReference type="Rhea" id="RHEA:19670"/>
    </physiologicalReaction>
</comment>
<evidence type="ECO:0000256" key="4">
    <source>
        <dbReference type="ARBA" id="ARBA00004223"/>
    </source>
</evidence>
<dbReference type="PANTHER" id="PTHR47977">
    <property type="entry name" value="RAS-RELATED PROTEIN RAB"/>
    <property type="match status" value="1"/>
</dbReference>
<feature type="transmembrane region" description="Helical" evidence="27">
    <location>
        <begin position="52"/>
        <end position="72"/>
    </location>
</feature>
<keyword evidence="15" id="KW-0378">Hydrolase</keyword>
<dbReference type="GO" id="GO:0005886">
    <property type="term" value="C:plasma membrane"/>
    <property type="evidence" value="ECO:0007669"/>
    <property type="project" value="UniProtKB-SubCell"/>
</dbReference>
<name>A0A8C7YN03_9TELE</name>
<evidence type="ECO:0000256" key="19">
    <source>
        <dbReference type="ARBA" id="ARBA00023136"/>
    </source>
</evidence>
<dbReference type="GO" id="GO:0042470">
    <property type="term" value="C:melanosome"/>
    <property type="evidence" value="ECO:0007669"/>
    <property type="project" value="UniProtKB-SubCell"/>
</dbReference>
<dbReference type="GO" id="GO:0005905">
    <property type="term" value="C:clathrin-coated pit"/>
    <property type="evidence" value="ECO:0007669"/>
    <property type="project" value="UniProtKB-SubCell"/>
</dbReference>
<protein>
    <recommendedName>
        <fullName evidence="25">Ras-related protein Rab-35</fullName>
        <ecNumber evidence="8">3.6.5.2</ecNumber>
    </recommendedName>
</protein>
<comment type="subcellular location">
    <subcellularLocation>
        <location evidence="5">Cell membrane</location>
        <topology evidence="5">Lipid-anchor</topology>
        <orientation evidence="5">Cytoplasmic side</orientation>
    </subcellularLocation>
    <subcellularLocation>
        <location evidence="2">Cytoplasmic vesicle</location>
        <location evidence="2">Clathrin-coated vesicle</location>
    </subcellularLocation>
    <subcellularLocation>
        <location evidence="3">Endosome</location>
    </subcellularLocation>
    <subcellularLocation>
        <location evidence="4">Melanosome</location>
    </subcellularLocation>
    <subcellularLocation>
        <location evidence="6">Membrane</location>
        <location evidence="6">Clathrin-coated pit</location>
    </subcellularLocation>
</comment>
<dbReference type="PROSITE" id="PS51420">
    <property type="entry name" value="RHO"/>
    <property type="match status" value="1"/>
</dbReference>
<dbReference type="SMART" id="SM00173">
    <property type="entry name" value="RAS"/>
    <property type="match status" value="1"/>
</dbReference>
<evidence type="ECO:0000256" key="17">
    <source>
        <dbReference type="ARBA" id="ARBA00022927"/>
    </source>
</evidence>
<dbReference type="Pfam" id="PF00071">
    <property type="entry name" value="Ras"/>
    <property type="match status" value="1"/>
</dbReference>
<dbReference type="InterPro" id="IPR001806">
    <property type="entry name" value="Small_GTPase"/>
</dbReference>
<keyword evidence="20" id="KW-0168">Coated pit</keyword>
<keyword evidence="27" id="KW-0812">Transmembrane</keyword>
<evidence type="ECO:0000256" key="14">
    <source>
        <dbReference type="ARBA" id="ARBA00022753"/>
    </source>
</evidence>
<evidence type="ECO:0000256" key="2">
    <source>
        <dbReference type="ARBA" id="ARBA00004132"/>
    </source>
</evidence>
<dbReference type="Gene3D" id="3.40.50.300">
    <property type="entry name" value="P-loop containing nucleotide triphosphate hydrolases"/>
    <property type="match status" value="1"/>
</dbReference>
<keyword evidence="11" id="KW-0597">Phosphoprotein</keyword>
<feature type="region of interest" description="Disordered" evidence="26">
    <location>
        <begin position="251"/>
        <end position="284"/>
    </location>
</feature>
<evidence type="ECO:0000256" key="23">
    <source>
        <dbReference type="ARBA" id="ARBA00023329"/>
    </source>
</evidence>
<keyword evidence="27" id="KW-1133">Transmembrane helix</keyword>
<dbReference type="Ensembl" id="ENSOSIT00000031808.1">
    <property type="protein sequence ID" value="ENSOSIP00000030181.1"/>
    <property type="gene ID" value="ENSOSIG00000015593.1"/>
</dbReference>
<keyword evidence="29" id="KW-1185">Reference proteome</keyword>
<evidence type="ECO:0000256" key="7">
    <source>
        <dbReference type="ARBA" id="ARBA00006270"/>
    </source>
</evidence>
<evidence type="ECO:0000256" key="21">
    <source>
        <dbReference type="ARBA" id="ARBA00023288"/>
    </source>
</evidence>
<reference evidence="28" key="1">
    <citation type="submission" date="2025-08" db="UniProtKB">
        <authorList>
            <consortium name="Ensembl"/>
        </authorList>
    </citation>
    <scope>IDENTIFICATION</scope>
</reference>
<keyword evidence="13" id="KW-0547">Nucleotide-binding</keyword>
<dbReference type="SUPFAM" id="SSF52540">
    <property type="entry name" value="P-loop containing nucleoside triphosphate hydrolases"/>
    <property type="match status" value="1"/>
</dbReference>
<keyword evidence="16" id="KW-0460">Magnesium</keyword>
<accession>A0A8C7YN03</accession>
<dbReference type="PROSITE" id="PS51419">
    <property type="entry name" value="RAB"/>
    <property type="match status" value="1"/>
</dbReference>
<feature type="compositionally biased region" description="Basic residues" evidence="26">
    <location>
        <begin position="274"/>
        <end position="284"/>
    </location>
</feature>
<reference evidence="28" key="2">
    <citation type="submission" date="2025-09" db="UniProtKB">
        <authorList>
            <consortium name="Ensembl"/>
        </authorList>
    </citation>
    <scope>IDENTIFICATION</scope>
</reference>
<evidence type="ECO:0000256" key="1">
    <source>
        <dbReference type="ARBA" id="ARBA00001946"/>
    </source>
</evidence>
<dbReference type="EC" id="3.6.5.2" evidence="8"/>
<dbReference type="GO" id="GO:0015031">
    <property type="term" value="P:protein transport"/>
    <property type="evidence" value="ECO:0007669"/>
    <property type="project" value="UniProtKB-KW"/>
</dbReference>
<evidence type="ECO:0000256" key="6">
    <source>
        <dbReference type="ARBA" id="ARBA00004600"/>
    </source>
</evidence>
<dbReference type="GO" id="GO:0005768">
    <property type="term" value="C:endosome"/>
    <property type="evidence" value="ECO:0007669"/>
    <property type="project" value="UniProtKB-SubCell"/>
</dbReference>
<dbReference type="SMART" id="SM00174">
    <property type="entry name" value="RHO"/>
    <property type="match status" value="1"/>
</dbReference>
<evidence type="ECO:0000256" key="24">
    <source>
        <dbReference type="ARBA" id="ARBA00047660"/>
    </source>
</evidence>
<dbReference type="GO" id="GO:0005525">
    <property type="term" value="F:GTP binding"/>
    <property type="evidence" value="ECO:0007669"/>
    <property type="project" value="UniProtKB-KW"/>
</dbReference>
<dbReference type="SMART" id="SM00176">
    <property type="entry name" value="RAN"/>
    <property type="match status" value="1"/>
</dbReference>
<evidence type="ECO:0000256" key="3">
    <source>
        <dbReference type="ARBA" id="ARBA00004177"/>
    </source>
</evidence>
<dbReference type="InterPro" id="IPR027417">
    <property type="entry name" value="P-loop_NTPase"/>
</dbReference>
<dbReference type="GO" id="GO:0030136">
    <property type="term" value="C:clathrin-coated vesicle"/>
    <property type="evidence" value="ECO:0007669"/>
    <property type="project" value="UniProtKB-SubCell"/>
</dbReference>
<evidence type="ECO:0000256" key="8">
    <source>
        <dbReference type="ARBA" id="ARBA00011984"/>
    </source>
</evidence>
<evidence type="ECO:0000313" key="28">
    <source>
        <dbReference type="Ensembl" id="ENSOSIP00000030181.1"/>
    </source>
</evidence>
<dbReference type="Proteomes" id="UP000694383">
    <property type="component" value="Unplaced"/>
</dbReference>
<keyword evidence="17" id="KW-0653">Protein transport</keyword>
<sequence length="284" mass="32822">ASRRLEASDVLHVGTCFWSDRFHLICVGNVLQLIELKLILSRFCLSVPCRFVHVVFFISVSLFLIWFWGFYWQRFVTEPELVSCTAHLICAPPSDVGKSSLLLRFADQSFSGNYITTIGVDFKIRTVDINGERVKLQIWDTAGQERFRTITSTYYRNTHGVIIVYDVTKPESFVNVKRWLSEISQNCDNVCKILVGNKNEDPTKKKVETQDAVRFGESVGVRVFETSAKANINVEEMFMAFTHMVLNAKKQSQSRAERERERDDTVNFNAKRDHDRRKRAKKCC</sequence>
<evidence type="ECO:0000256" key="5">
    <source>
        <dbReference type="ARBA" id="ARBA00004342"/>
    </source>
</evidence>
<keyword evidence="19 27" id="KW-0472">Membrane</keyword>
<keyword evidence="21" id="KW-0449">Lipoprotein</keyword>
<evidence type="ECO:0000313" key="29">
    <source>
        <dbReference type="Proteomes" id="UP000694383"/>
    </source>
</evidence>
<evidence type="ECO:0000256" key="10">
    <source>
        <dbReference type="ARBA" id="ARBA00022475"/>
    </source>
</evidence>
<evidence type="ECO:0000256" key="13">
    <source>
        <dbReference type="ARBA" id="ARBA00022741"/>
    </source>
</evidence>
<dbReference type="InterPro" id="IPR005225">
    <property type="entry name" value="Small_GTP-bd"/>
</dbReference>
<evidence type="ECO:0000256" key="27">
    <source>
        <dbReference type="SAM" id="Phobius"/>
    </source>
</evidence>
<evidence type="ECO:0000256" key="16">
    <source>
        <dbReference type="ARBA" id="ARBA00022842"/>
    </source>
</evidence>
<comment type="similarity">
    <text evidence="7">Belongs to the small GTPase superfamily. Rab family.</text>
</comment>
<organism evidence="28 29">
    <name type="scientific">Oryzias sinensis</name>
    <name type="common">Chinese medaka</name>
    <dbReference type="NCBI Taxonomy" id="183150"/>
    <lineage>
        <taxon>Eukaryota</taxon>
        <taxon>Metazoa</taxon>
        <taxon>Chordata</taxon>
        <taxon>Craniata</taxon>
        <taxon>Vertebrata</taxon>
        <taxon>Euteleostomi</taxon>
        <taxon>Actinopterygii</taxon>
        <taxon>Neopterygii</taxon>
        <taxon>Teleostei</taxon>
        <taxon>Neoteleostei</taxon>
        <taxon>Acanthomorphata</taxon>
        <taxon>Ovalentaria</taxon>
        <taxon>Atherinomorphae</taxon>
        <taxon>Beloniformes</taxon>
        <taxon>Adrianichthyidae</taxon>
        <taxon>Oryziinae</taxon>
        <taxon>Oryzias</taxon>
    </lineage>
</organism>
<evidence type="ECO:0000256" key="20">
    <source>
        <dbReference type="ARBA" id="ARBA00023176"/>
    </source>
</evidence>
<dbReference type="AlphaFoldDB" id="A0A8C7YN03"/>
<keyword evidence="9" id="KW-0813">Transport</keyword>
<dbReference type="PRINTS" id="PR00449">
    <property type="entry name" value="RASTRNSFRMNG"/>
</dbReference>
<evidence type="ECO:0000256" key="25">
    <source>
        <dbReference type="ARBA" id="ARBA00067828"/>
    </source>
</evidence>
<dbReference type="GeneTree" id="ENSGT00940000166574"/>
<keyword evidence="22" id="KW-0636">Prenylation</keyword>
<dbReference type="PROSITE" id="PS51421">
    <property type="entry name" value="RAS"/>
    <property type="match status" value="1"/>
</dbReference>
<keyword evidence="23" id="KW-0968">Cytoplasmic vesicle</keyword>
<dbReference type="SMART" id="SM00175">
    <property type="entry name" value="RAB"/>
    <property type="match status" value="1"/>
</dbReference>
<evidence type="ECO:0000256" key="26">
    <source>
        <dbReference type="SAM" id="MobiDB-lite"/>
    </source>
</evidence>
<evidence type="ECO:0000256" key="11">
    <source>
        <dbReference type="ARBA" id="ARBA00022553"/>
    </source>
</evidence>
<evidence type="ECO:0000256" key="15">
    <source>
        <dbReference type="ARBA" id="ARBA00022801"/>
    </source>
</evidence>
<dbReference type="FunFam" id="3.40.50.300:FF:000404">
    <property type="entry name" value="Putative ras-related protein Rab-35"/>
    <property type="match status" value="1"/>
</dbReference>
<evidence type="ECO:0000256" key="18">
    <source>
        <dbReference type="ARBA" id="ARBA00023134"/>
    </source>
</evidence>
<keyword evidence="12" id="KW-0479">Metal-binding</keyword>
<dbReference type="InterPro" id="IPR050227">
    <property type="entry name" value="Rab"/>
</dbReference>
<dbReference type="NCBIfam" id="TIGR00231">
    <property type="entry name" value="small_GTP"/>
    <property type="match status" value="1"/>
</dbReference>